<dbReference type="SMART" id="SM00869">
    <property type="entry name" value="Autotransporter"/>
    <property type="match status" value="1"/>
</dbReference>
<evidence type="ECO:0000259" key="3">
    <source>
        <dbReference type="PROSITE" id="PS51208"/>
    </source>
</evidence>
<dbReference type="EMBL" id="BMJA01000003">
    <property type="protein sequence ID" value="GGA44238.1"/>
    <property type="molecule type" value="Genomic_DNA"/>
</dbReference>
<proteinExistence type="predicted"/>
<evidence type="ECO:0000313" key="4">
    <source>
        <dbReference type="EMBL" id="GGA44238.1"/>
    </source>
</evidence>
<feature type="domain" description="Autotransporter" evidence="3">
    <location>
        <begin position="962"/>
        <end position="1244"/>
    </location>
</feature>
<dbReference type="InterPro" id="IPR013425">
    <property type="entry name" value="Autotrns_rpt"/>
</dbReference>
<organism evidence="4 5">
    <name type="scientific">Dyella nitratireducens</name>
    <dbReference type="NCBI Taxonomy" id="1849580"/>
    <lineage>
        <taxon>Bacteria</taxon>
        <taxon>Pseudomonadati</taxon>
        <taxon>Pseudomonadota</taxon>
        <taxon>Gammaproteobacteria</taxon>
        <taxon>Lysobacterales</taxon>
        <taxon>Rhodanobacteraceae</taxon>
        <taxon>Dyella</taxon>
    </lineage>
</organism>
<accession>A0ABQ1GIE3</accession>
<feature type="region of interest" description="Disordered" evidence="2">
    <location>
        <begin position="294"/>
        <end position="317"/>
    </location>
</feature>
<dbReference type="Gene3D" id="2.40.128.130">
    <property type="entry name" value="Autotransporter beta-domain"/>
    <property type="match status" value="1"/>
</dbReference>
<dbReference type="InterPro" id="IPR005546">
    <property type="entry name" value="Autotransporte_beta"/>
</dbReference>
<keyword evidence="5" id="KW-1185">Reference proteome</keyword>
<name>A0ABQ1GIE3_9GAMM</name>
<dbReference type="InterPro" id="IPR036709">
    <property type="entry name" value="Autotransporte_beta_dom_sf"/>
</dbReference>
<dbReference type="Pfam" id="PF12951">
    <property type="entry name" value="PATR"/>
    <property type="match status" value="3"/>
</dbReference>
<evidence type="ECO:0000256" key="1">
    <source>
        <dbReference type="ARBA" id="ARBA00022729"/>
    </source>
</evidence>
<evidence type="ECO:0000256" key="2">
    <source>
        <dbReference type="SAM" id="MobiDB-lite"/>
    </source>
</evidence>
<evidence type="ECO:0000313" key="5">
    <source>
        <dbReference type="Proteomes" id="UP000620046"/>
    </source>
</evidence>
<feature type="compositionally biased region" description="Polar residues" evidence="2">
    <location>
        <begin position="294"/>
        <end position="314"/>
    </location>
</feature>
<dbReference type="SUPFAM" id="SSF51126">
    <property type="entry name" value="Pectin lyase-like"/>
    <property type="match status" value="1"/>
</dbReference>
<dbReference type="InterPro" id="IPR012332">
    <property type="entry name" value="Autotransporter_pectin_lyase_C"/>
</dbReference>
<dbReference type="Pfam" id="PF03797">
    <property type="entry name" value="Autotransporter"/>
    <property type="match status" value="1"/>
</dbReference>
<comment type="caution">
    <text evidence="4">The sequence shown here is derived from an EMBL/GenBank/DDBJ whole genome shotgun (WGS) entry which is preliminary data.</text>
</comment>
<dbReference type="Gene3D" id="2.160.20.20">
    <property type="match status" value="1"/>
</dbReference>
<keyword evidence="1" id="KW-0732">Signal</keyword>
<dbReference type="InterPro" id="IPR011050">
    <property type="entry name" value="Pectin_lyase_fold/virulence"/>
</dbReference>
<sequence>MLGVALAATAVDGHAQTTVDAPTSGGDITSLILGKGGADNVALQGGNYVINLPDGATTYSGIISGTGTLTIDSPNGASTLILTQTPTYALPAADQTQSTRYTYANYLPYTYDGLTSPNVFHGGVTVTQNPDPNSLTIGSNTTLQLGDATHNTVTLNNNVLDNGTLLLNEGSFANQGPIITLGGTVSGSGGITVLSKGFNGGVRLFGVNTYTGPSLFLWDGANVGTDHMYGSTPNTKFIFITTSYLPSTPVPVLGLPGQVDITQNIWEDRYENDINLDAYTGLTMFRGVYSYSDSGDENNPSLTNTKLNDTSLGGNASERGVNIEGSVVQFGDGTTSQMFINGNAYNTYINLHDGGILGFDYNGTVTLNTAIGGGKYLDSLSTPGVGDVVIRGNDSNANHVIFTQAEFYNGLTQIDAGTVLQLGDGTKGDASGTPGQVGYYESSGGNGSLLTADSVNGASTDRIADNGTLIIDNVPGADDGITVVSLSHIGGSGSLQQIGSLPLTLLADTTYTGTTTIAAGSMLYLGTDHAGVAASIASSSTVMLTGAGATLDMSQASAETLQDLVGAAGSVVALGSYPLTVGTTHSTVFAGSMVDGGIGGGTGGSLIKVGSGTLALSGANTYTGGTTIHGGVLQLGIGGTNGSVIGNIVDNATLAFDRSDLFTYGGTISGSGGVVQAGNGTTVLTADNSYTGTTTVSDGNLQLDGTLASDVAVESAGELSGTGEANSVTVTGTLHPGDAALAEATFKIARNLTFNTGSLFAVNVDANGGHSLLQVGGAAHLLGGNVSVTVANGSYAAKQEYLILSANGGVNGTFSSVLVNGLNLDPSLRYTGNDVYLDLVNPNATTSTSSSGASSSNPPSSSGGTLSTPSAPTTVVTVTPGAIPLFSCTQLTSNQCSVEHALQAASTQTATSLQPVLAALSQQPLPSARTALNSMGGEIYADADWLAAHQIANLRTLIDRHPLSNDRDPWVEYIDGDARVASDGNAMGLSAHNDGVFAGVDVPVDDQLQFGAFAGNTRSTATLANGAYATVSGPQAGLYARALLGKTGAWYGNAVVGVGNPKVAVYRLPNVGDIAYASGANYREHTVGLAAEFGYHTNVAGVDMRPFIAYDGGLARRSTIREVAAAPTDLAVQGRRTIASTATLGIHASRSLVTSSGLGVTPDFTVSAGRRLRQDGTVVDATLPAASDTAFSTQGVRTGRMLASASGGVRLRFTRNVSLSLDGTYAHARRENDRNVQARLNVTW</sequence>
<protein>
    <recommendedName>
        <fullName evidence="3">Autotransporter domain-containing protein</fullName>
    </recommendedName>
</protein>
<gene>
    <name evidence="4" type="ORF">GCM10010981_36730</name>
</gene>
<dbReference type="PROSITE" id="PS51208">
    <property type="entry name" value="AUTOTRANSPORTER"/>
    <property type="match status" value="1"/>
</dbReference>
<feature type="region of interest" description="Disordered" evidence="2">
    <location>
        <begin position="846"/>
        <end position="873"/>
    </location>
</feature>
<dbReference type="NCBIfam" id="TIGR02601">
    <property type="entry name" value="autotrns_rpt"/>
    <property type="match status" value="2"/>
</dbReference>
<reference evidence="5" key="1">
    <citation type="journal article" date="2019" name="Int. J. Syst. Evol. Microbiol.">
        <title>The Global Catalogue of Microorganisms (GCM) 10K type strain sequencing project: providing services to taxonomists for standard genome sequencing and annotation.</title>
        <authorList>
            <consortium name="The Broad Institute Genomics Platform"/>
            <consortium name="The Broad Institute Genome Sequencing Center for Infectious Disease"/>
            <person name="Wu L."/>
            <person name="Ma J."/>
        </authorList>
    </citation>
    <scope>NUCLEOTIDE SEQUENCE [LARGE SCALE GENOMIC DNA]</scope>
    <source>
        <strain evidence="5">CGMCC 1.15439</strain>
    </source>
</reference>
<dbReference type="SUPFAM" id="SSF103515">
    <property type="entry name" value="Autotransporter"/>
    <property type="match status" value="1"/>
</dbReference>
<dbReference type="Proteomes" id="UP000620046">
    <property type="component" value="Unassembled WGS sequence"/>
</dbReference>